<evidence type="ECO:0000313" key="3">
    <source>
        <dbReference type="Proteomes" id="UP000479000"/>
    </source>
</evidence>
<dbReference type="Gene3D" id="3.30.40.10">
    <property type="entry name" value="Zinc/RING finger domain, C3HC4 (zinc finger)"/>
    <property type="match status" value="1"/>
</dbReference>
<proteinExistence type="predicted"/>
<reference evidence="2 3" key="1">
    <citation type="submission" date="2020-02" db="EMBL/GenBank/DDBJ databases">
        <authorList>
            <person name="Ferguson B K."/>
        </authorList>
    </citation>
    <scope>NUCLEOTIDE SEQUENCE [LARGE SCALE GENOMIC DNA]</scope>
</reference>
<protein>
    <submittedName>
        <fullName evidence="2">Uncharacterized protein</fullName>
    </submittedName>
</protein>
<dbReference type="AlphaFoldDB" id="A0A6H5HKF8"/>
<keyword evidence="3" id="KW-1185">Reference proteome</keyword>
<gene>
    <name evidence="2" type="ORF">NTEN_LOCUS21939</name>
</gene>
<dbReference type="OrthoDB" id="10636396at2759"/>
<dbReference type="InterPro" id="IPR013083">
    <property type="entry name" value="Znf_RING/FYVE/PHD"/>
</dbReference>
<sequence length="195" mass="22549">MSAEFHTDVLGRSSPDSSSTIVQESGFFTISERWLCPSHYCRVCNKDYLVEKCSMCINSYCSAHQEGNIFIRRGKQPKCYIHEGTTNPSEVVVKMEVVDDDTEAAKYSVVVHLQNEIRSDRHGRVRVHGIRPDAGFLFRSVQRDHLLGRDPPIFEFLHAVHNYWRRKEGRSLVWRSVNCWHRIGLADRHQGFGDD</sequence>
<organism evidence="2 3">
    <name type="scientific">Nesidiocoris tenuis</name>
    <dbReference type="NCBI Taxonomy" id="355587"/>
    <lineage>
        <taxon>Eukaryota</taxon>
        <taxon>Metazoa</taxon>
        <taxon>Ecdysozoa</taxon>
        <taxon>Arthropoda</taxon>
        <taxon>Hexapoda</taxon>
        <taxon>Insecta</taxon>
        <taxon>Pterygota</taxon>
        <taxon>Neoptera</taxon>
        <taxon>Paraneoptera</taxon>
        <taxon>Hemiptera</taxon>
        <taxon>Heteroptera</taxon>
        <taxon>Panheteroptera</taxon>
        <taxon>Cimicomorpha</taxon>
        <taxon>Miridae</taxon>
        <taxon>Dicyphina</taxon>
        <taxon>Nesidiocoris</taxon>
    </lineage>
</organism>
<accession>A0A6H5HKF8</accession>
<name>A0A6H5HKF8_9HEMI</name>
<evidence type="ECO:0000313" key="2">
    <source>
        <dbReference type="EMBL" id="CAB0018030.1"/>
    </source>
</evidence>
<dbReference type="EMBL" id="CADCXU010032182">
    <property type="protein sequence ID" value="CAB0018030.1"/>
    <property type="molecule type" value="Genomic_DNA"/>
</dbReference>
<evidence type="ECO:0000256" key="1">
    <source>
        <dbReference type="SAM" id="MobiDB-lite"/>
    </source>
</evidence>
<dbReference type="Proteomes" id="UP000479000">
    <property type="component" value="Unassembled WGS sequence"/>
</dbReference>
<feature type="region of interest" description="Disordered" evidence="1">
    <location>
        <begin position="1"/>
        <end position="20"/>
    </location>
</feature>